<accession>A0A199UPP3</accession>
<protein>
    <submittedName>
        <fullName evidence="6">DEAD-box ATP-dependent RNA helicase 36</fullName>
    </submittedName>
</protein>
<dbReference type="InterPro" id="IPR001650">
    <property type="entry name" value="Helicase_C-like"/>
</dbReference>
<dbReference type="PANTHER" id="PTHR47959:SF24">
    <property type="entry name" value="ATP-DEPENDENT RNA HELICASE"/>
    <property type="match status" value="1"/>
</dbReference>
<dbReference type="CDD" id="cd18787">
    <property type="entry name" value="SF2_C_DEAD"/>
    <property type="match status" value="1"/>
</dbReference>
<dbReference type="Gene3D" id="3.40.50.300">
    <property type="entry name" value="P-loop containing nucleotide triphosphate hydrolases"/>
    <property type="match status" value="1"/>
</dbReference>
<comment type="caution">
    <text evidence="6">The sequence shown here is derived from an EMBL/GenBank/DDBJ whole genome shotgun (WGS) entry which is preliminary data.</text>
</comment>
<dbReference type="STRING" id="4615.A0A199UPP3"/>
<evidence type="ECO:0000256" key="3">
    <source>
        <dbReference type="ARBA" id="ARBA00022806"/>
    </source>
</evidence>
<evidence type="ECO:0000256" key="2">
    <source>
        <dbReference type="ARBA" id="ARBA00022801"/>
    </source>
</evidence>
<reference evidence="6 7" key="1">
    <citation type="journal article" date="2016" name="DNA Res.">
        <title>The draft genome of MD-2 pineapple using hybrid error correction of long reads.</title>
        <authorList>
            <person name="Redwan R.M."/>
            <person name="Saidin A."/>
            <person name="Kumar S.V."/>
        </authorList>
    </citation>
    <scope>NUCLEOTIDE SEQUENCE [LARGE SCALE GENOMIC DNA]</scope>
    <source>
        <strain evidence="7">cv. MD2</strain>
        <tissue evidence="6">Leaf</tissue>
    </source>
</reference>
<dbReference type="Pfam" id="PF00271">
    <property type="entry name" value="Helicase_C"/>
    <property type="match status" value="1"/>
</dbReference>
<sequence>MTDNLQSLLEISAKKSYFFEEYKGFKTVESLKQQNLHIPPDARELYLFHILTKMVDDGIRSAIVFVSTCRTGHFLGLLLEELDQDAVALHSHKSQSLRLASLQQFRSGRVRILLATDVASRGLDIPTVDLVINYDVPRYPQEYVHRVGHTARAGRGGQSISFVTEVFKARLVEKMKMLDEGFEEQVQTRKEQKLKRLAEKGLLKKWRRKA</sequence>
<dbReference type="SMART" id="SM00490">
    <property type="entry name" value="HELICc"/>
    <property type="match status" value="1"/>
</dbReference>
<dbReference type="PROSITE" id="PS51194">
    <property type="entry name" value="HELICASE_CTER"/>
    <property type="match status" value="1"/>
</dbReference>
<dbReference type="InterPro" id="IPR027417">
    <property type="entry name" value="P-loop_NTPase"/>
</dbReference>
<keyword evidence="3 6" id="KW-0347">Helicase</keyword>
<dbReference type="PANTHER" id="PTHR47959">
    <property type="entry name" value="ATP-DEPENDENT RNA HELICASE RHLE-RELATED"/>
    <property type="match status" value="1"/>
</dbReference>
<dbReference type="EMBL" id="LSRQ01006065">
    <property type="protein sequence ID" value="OAY66616.1"/>
    <property type="molecule type" value="Genomic_DNA"/>
</dbReference>
<dbReference type="Proteomes" id="UP000092600">
    <property type="component" value="Unassembled WGS sequence"/>
</dbReference>
<keyword evidence="2" id="KW-0378">Hydrolase</keyword>
<dbReference type="InterPro" id="IPR050079">
    <property type="entry name" value="DEAD_box_RNA_helicase"/>
</dbReference>
<dbReference type="GO" id="GO:0003724">
    <property type="term" value="F:RNA helicase activity"/>
    <property type="evidence" value="ECO:0007669"/>
    <property type="project" value="TreeGrafter"/>
</dbReference>
<evidence type="ECO:0000256" key="1">
    <source>
        <dbReference type="ARBA" id="ARBA00022741"/>
    </source>
</evidence>
<evidence type="ECO:0000313" key="6">
    <source>
        <dbReference type="EMBL" id="OAY66616.1"/>
    </source>
</evidence>
<dbReference type="GO" id="GO:0016787">
    <property type="term" value="F:hydrolase activity"/>
    <property type="evidence" value="ECO:0007669"/>
    <property type="project" value="UniProtKB-KW"/>
</dbReference>
<dbReference type="GO" id="GO:0005524">
    <property type="term" value="F:ATP binding"/>
    <property type="evidence" value="ECO:0007669"/>
    <property type="project" value="UniProtKB-KW"/>
</dbReference>
<gene>
    <name evidence="6" type="ORF">ACMD2_19315</name>
</gene>
<keyword evidence="4" id="KW-0067">ATP-binding</keyword>
<dbReference type="GO" id="GO:0005829">
    <property type="term" value="C:cytosol"/>
    <property type="evidence" value="ECO:0007669"/>
    <property type="project" value="TreeGrafter"/>
</dbReference>
<evidence type="ECO:0000256" key="4">
    <source>
        <dbReference type="ARBA" id="ARBA00022840"/>
    </source>
</evidence>
<organism evidence="6 7">
    <name type="scientific">Ananas comosus</name>
    <name type="common">Pineapple</name>
    <name type="synonym">Ananas ananas</name>
    <dbReference type="NCBI Taxonomy" id="4615"/>
    <lineage>
        <taxon>Eukaryota</taxon>
        <taxon>Viridiplantae</taxon>
        <taxon>Streptophyta</taxon>
        <taxon>Embryophyta</taxon>
        <taxon>Tracheophyta</taxon>
        <taxon>Spermatophyta</taxon>
        <taxon>Magnoliopsida</taxon>
        <taxon>Liliopsida</taxon>
        <taxon>Poales</taxon>
        <taxon>Bromeliaceae</taxon>
        <taxon>Bromelioideae</taxon>
        <taxon>Ananas</taxon>
    </lineage>
</organism>
<dbReference type="AlphaFoldDB" id="A0A199UPP3"/>
<name>A0A199UPP3_ANACO</name>
<proteinExistence type="predicted"/>
<evidence type="ECO:0000259" key="5">
    <source>
        <dbReference type="PROSITE" id="PS51194"/>
    </source>
</evidence>
<feature type="domain" description="Helicase C-terminal" evidence="5">
    <location>
        <begin position="46"/>
        <end position="197"/>
    </location>
</feature>
<keyword evidence="1" id="KW-0547">Nucleotide-binding</keyword>
<dbReference type="SUPFAM" id="SSF52540">
    <property type="entry name" value="P-loop containing nucleoside triphosphate hydrolases"/>
    <property type="match status" value="1"/>
</dbReference>
<evidence type="ECO:0000313" key="7">
    <source>
        <dbReference type="Proteomes" id="UP000092600"/>
    </source>
</evidence>